<organism evidence="2 3">
    <name type="scientific">Eutrema salsugineum</name>
    <name type="common">Saltwater cress</name>
    <name type="synonym">Sisymbrium salsugineum</name>
    <dbReference type="NCBI Taxonomy" id="72664"/>
    <lineage>
        <taxon>Eukaryota</taxon>
        <taxon>Viridiplantae</taxon>
        <taxon>Streptophyta</taxon>
        <taxon>Embryophyta</taxon>
        <taxon>Tracheophyta</taxon>
        <taxon>Spermatophyta</taxon>
        <taxon>Magnoliopsida</taxon>
        <taxon>eudicotyledons</taxon>
        <taxon>Gunneridae</taxon>
        <taxon>Pentapetalae</taxon>
        <taxon>rosids</taxon>
        <taxon>malvids</taxon>
        <taxon>Brassicales</taxon>
        <taxon>Brassicaceae</taxon>
        <taxon>Eutremeae</taxon>
        <taxon>Eutrema</taxon>
    </lineage>
</organism>
<dbReference type="KEGG" id="eus:EUTSA_v10017709mg"/>
<dbReference type="Gramene" id="ESQ52007">
    <property type="protein sequence ID" value="ESQ52007"/>
    <property type="gene ID" value="EUTSA_v10017709mg"/>
</dbReference>
<feature type="compositionally biased region" description="Acidic residues" evidence="1">
    <location>
        <begin position="116"/>
        <end position="200"/>
    </location>
</feature>
<feature type="region of interest" description="Disordered" evidence="1">
    <location>
        <begin position="45"/>
        <end position="71"/>
    </location>
</feature>
<name>V4MA95_EUTSA</name>
<feature type="region of interest" description="Disordered" evidence="1">
    <location>
        <begin position="363"/>
        <end position="383"/>
    </location>
</feature>
<feature type="compositionally biased region" description="Polar residues" evidence="1">
    <location>
        <begin position="45"/>
        <end position="59"/>
    </location>
</feature>
<dbReference type="eggNOG" id="ENOG502RY8T">
    <property type="taxonomic scope" value="Eukaryota"/>
</dbReference>
<evidence type="ECO:0000313" key="3">
    <source>
        <dbReference type="Proteomes" id="UP000030689"/>
    </source>
</evidence>
<evidence type="ECO:0000256" key="1">
    <source>
        <dbReference type="SAM" id="MobiDB-lite"/>
    </source>
</evidence>
<sequence>MECVEDSHWIDSIINEVGAALTLVDESIQKSIELWMELTKDLFDNQPTQDITGQPNNGKSGEEDSSQDIPVAEVKDSPIKHWAMCLGEVKEIPSQHWALCASKTPECLIQEQLDDDYCEDDCDEEEEEEEEDEEEEEEEDDEEEEEEEEEDEEEEGEEEEEDEEEEEEEDEEASDDDMPSEEDEDDESRDDEEEKEDEEDVTKASKSCENMWELKLGPPGIPGFCYLPPSHPLYSEESNALYMSRRGGYKVLNDDDPSSEEDFDLWLSGDVEEEEDETRVSESCENMWDLNLDLNLGTSATSHNPSWDHHRNEEDIGSSLRWAGSYELIKSDVTSSEEDDDSWDNEEEVMEWMWKHGLMSDVSNESLVGHDEDHEDEDEDDVSDKLQGFVDVKEEEILNNTDFVEVETVLPECDWVYVTKD</sequence>
<feature type="compositionally biased region" description="Acidic residues" evidence="1">
    <location>
        <begin position="373"/>
        <end position="382"/>
    </location>
</feature>
<dbReference type="AlphaFoldDB" id="V4MA95"/>
<reference evidence="2 3" key="1">
    <citation type="journal article" date="2013" name="Front. Plant Sci.">
        <title>The Reference Genome of the Halophytic Plant Eutrema salsugineum.</title>
        <authorList>
            <person name="Yang R."/>
            <person name="Jarvis D.E."/>
            <person name="Chen H."/>
            <person name="Beilstein M.A."/>
            <person name="Grimwood J."/>
            <person name="Jenkins J."/>
            <person name="Shu S."/>
            <person name="Prochnik S."/>
            <person name="Xin M."/>
            <person name="Ma C."/>
            <person name="Schmutz J."/>
            <person name="Wing R.A."/>
            <person name="Mitchell-Olds T."/>
            <person name="Schumaker K.S."/>
            <person name="Wang X."/>
        </authorList>
    </citation>
    <scope>NUCLEOTIDE SEQUENCE [LARGE SCALE GENOMIC DNA]</scope>
</reference>
<evidence type="ECO:0000313" key="2">
    <source>
        <dbReference type="EMBL" id="ESQ52007.1"/>
    </source>
</evidence>
<dbReference type="STRING" id="72664.V4MA95"/>
<feature type="region of interest" description="Disordered" evidence="1">
    <location>
        <begin position="116"/>
        <end position="209"/>
    </location>
</feature>
<keyword evidence="3" id="KW-1185">Reference proteome</keyword>
<protein>
    <submittedName>
        <fullName evidence="2">Uncharacterized protein</fullName>
    </submittedName>
</protein>
<dbReference type="Proteomes" id="UP000030689">
    <property type="component" value="Unassembled WGS sequence"/>
</dbReference>
<dbReference type="EMBL" id="KI517385">
    <property type="protein sequence ID" value="ESQ52007.1"/>
    <property type="molecule type" value="Genomic_DNA"/>
</dbReference>
<gene>
    <name evidence="2" type="ORF">EUTSA_v10017709mg</name>
</gene>
<accession>V4MA95</accession>
<proteinExistence type="predicted"/>
<dbReference type="OMA" id="STECDWV"/>